<evidence type="ECO:0000313" key="2">
    <source>
        <dbReference type="EMBL" id="MDU0355102.1"/>
    </source>
</evidence>
<proteinExistence type="predicted"/>
<feature type="chain" id="PRO_5045450799" evidence="1">
    <location>
        <begin position="22"/>
        <end position="76"/>
    </location>
</feature>
<reference evidence="2 3" key="1">
    <citation type="submission" date="2023-10" db="EMBL/GenBank/DDBJ databases">
        <title>Glaciecola aquimarina strain GGW-M5 nov., isolated from a coastal seawater.</title>
        <authorList>
            <person name="Bayburt H."/>
            <person name="Kim J.M."/>
            <person name="Choi B.J."/>
            <person name="Jeon C.O."/>
        </authorList>
    </citation>
    <scope>NUCLEOTIDE SEQUENCE [LARGE SCALE GENOMIC DNA]</scope>
    <source>
        <strain evidence="2 3">KCTC 32108</strain>
    </source>
</reference>
<organism evidence="2 3">
    <name type="scientific">Paraglaciecola aquimarina</name>
    <dbReference type="NCBI Taxonomy" id="1235557"/>
    <lineage>
        <taxon>Bacteria</taxon>
        <taxon>Pseudomonadati</taxon>
        <taxon>Pseudomonadota</taxon>
        <taxon>Gammaproteobacteria</taxon>
        <taxon>Alteromonadales</taxon>
        <taxon>Alteromonadaceae</taxon>
        <taxon>Paraglaciecola</taxon>
    </lineage>
</organism>
<protein>
    <submittedName>
        <fullName evidence="2">Uncharacterized protein</fullName>
    </submittedName>
</protein>
<keyword evidence="3" id="KW-1185">Reference proteome</keyword>
<dbReference type="Gene3D" id="3.40.50.880">
    <property type="match status" value="1"/>
</dbReference>
<sequence length="76" mass="8666">MRIIKNTVYLLAAVVITGCTATSSESDILKVLIVDGQNNHTVWPKSTQMMKQTLEQSGRFKVDVYRTLVTWKEESY</sequence>
<gene>
    <name evidence="2" type="ORF">RS130_15410</name>
</gene>
<evidence type="ECO:0000313" key="3">
    <source>
        <dbReference type="Proteomes" id="UP001247805"/>
    </source>
</evidence>
<dbReference type="EMBL" id="JAWDIO010000002">
    <property type="protein sequence ID" value="MDU0355102.1"/>
    <property type="molecule type" value="Genomic_DNA"/>
</dbReference>
<name>A0ABU3SYL3_9ALTE</name>
<dbReference type="PROSITE" id="PS51257">
    <property type="entry name" value="PROKAR_LIPOPROTEIN"/>
    <property type="match status" value="1"/>
</dbReference>
<accession>A0ABU3SYL3</accession>
<comment type="caution">
    <text evidence="2">The sequence shown here is derived from an EMBL/GenBank/DDBJ whole genome shotgun (WGS) entry which is preliminary data.</text>
</comment>
<dbReference type="RefSeq" id="WP_316026657.1">
    <property type="nucleotide sequence ID" value="NZ_JAWDIO010000002.1"/>
</dbReference>
<feature type="signal peptide" evidence="1">
    <location>
        <begin position="1"/>
        <end position="21"/>
    </location>
</feature>
<keyword evidence="1" id="KW-0732">Signal</keyword>
<evidence type="ECO:0000256" key="1">
    <source>
        <dbReference type="SAM" id="SignalP"/>
    </source>
</evidence>
<dbReference type="Proteomes" id="UP001247805">
    <property type="component" value="Unassembled WGS sequence"/>
</dbReference>
<dbReference type="InterPro" id="IPR029062">
    <property type="entry name" value="Class_I_gatase-like"/>
</dbReference>